<dbReference type="InterPro" id="IPR001509">
    <property type="entry name" value="Epimerase_deHydtase"/>
</dbReference>
<evidence type="ECO:0000256" key="2">
    <source>
        <dbReference type="ARBA" id="ARBA00001911"/>
    </source>
</evidence>
<evidence type="ECO:0000313" key="13">
    <source>
        <dbReference type="Proteomes" id="UP001319882"/>
    </source>
</evidence>
<feature type="domain" description="NAD-dependent epimerase/dehydratase" evidence="11">
    <location>
        <begin position="2"/>
        <end position="259"/>
    </location>
</feature>
<keyword evidence="7 10" id="KW-0520">NAD</keyword>
<dbReference type="EC" id="5.1.3.2" evidence="5 10"/>
<evidence type="ECO:0000256" key="6">
    <source>
        <dbReference type="ARBA" id="ARBA00018569"/>
    </source>
</evidence>
<evidence type="ECO:0000313" key="12">
    <source>
        <dbReference type="EMBL" id="MCB8889480.1"/>
    </source>
</evidence>
<name>A0ABS8DTA9_9GAMM</name>
<comment type="similarity">
    <text evidence="4 10">Belongs to the NAD(P)-dependent epimerase/dehydratase family.</text>
</comment>
<accession>A0ABS8DTA9</accession>
<comment type="subunit">
    <text evidence="10">Homodimer.</text>
</comment>
<reference evidence="12 13" key="1">
    <citation type="journal article" date="2021" name="Sci. Rep.">
        <title>Genome analysis of a halophilic bacterium Halomonas malpeensis YU-PRIM-29(T) reveals its exopolysaccharide and pigment producing capabilities.</title>
        <authorList>
            <person name="Athmika"/>
            <person name="Ghate S.D."/>
            <person name="Arun A.B."/>
            <person name="Rao S.S."/>
            <person name="Kumar S.T.A."/>
            <person name="Kandiyil M.K."/>
            <person name="Saptami K."/>
            <person name="Rekha P.D."/>
        </authorList>
    </citation>
    <scope>NUCLEOTIDE SEQUENCE [LARGE SCALE GENOMIC DNA]</scope>
    <source>
        <strain evidence="13">prim 29</strain>
    </source>
</reference>
<evidence type="ECO:0000256" key="9">
    <source>
        <dbReference type="ARBA" id="ARBA00023235"/>
    </source>
</evidence>
<dbReference type="Gene3D" id="3.40.50.720">
    <property type="entry name" value="NAD(P)-binding Rossmann-like Domain"/>
    <property type="match status" value="1"/>
</dbReference>
<proteinExistence type="inferred from homology"/>
<evidence type="ECO:0000256" key="7">
    <source>
        <dbReference type="ARBA" id="ARBA00023027"/>
    </source>
</evidence>
<evidence type="ECO:0000256" key="1">
    <source>
        <dbReference type="ARBA" id="ARBA00000083"/>
    </source>
</evidence>
<keyword evidence="8" id="KW-0299">Galactose metabolism</keyword>
<dbReference type="NCBIfam" id="TIGR01179">
    <property type="entry name" value="galE"/>
    <property type="match status" value="1"/>
</dbReference>
<comment type="caution">
    <text evidence="12">The sequence shown here is derived from an EMBL/GenBank/DDBJ whole genome shotgun (WGS) entry which is preliminary data.</text>
</comment>
<evidence type="ECO:0000256" key="3">
    <source>
        <dbReference type="ARBA" id="ARBA00004947"/>
    </source>
</evidence>
<protein>
    <recommendedName>
        <fullName evidence="6 10">UDP-glucose 4-epimerase</fullName>
        <ecNumber evidence="5 10">5.1.3.2</ecNumber>
    </recommendedName>
</protein>
<organism evidence="12 13">
    <name type="scientific">Vreelandella malpeensis</name>
    <dbReference type="NCBI Taxonomy" id="1172368"/>
    <lineage>
        <taxon>Bacteria</taxon>
        <taxon>Pseudomonadati</taxon>
        <taxon>Pseudomonadota</taxon>
        <taxon>Gammaproteobacteria</taxon>
        <taxon>Oceanospirillales</taxon>
        <taxon>Halomonadaceae</taxon>
        <taxon>Vreelandella</taxon>
    </lineage>
</organism>
<dbReference type="Proteomes" id="UP001319882">
    <property type="component" value="Unassembled WGS sequence"/>
</dbReference>
<dbReference type="Pfam" id="PF01370">
    <property type="entry name" value="Epimerase"/>
    <property type="match status" value="1"/>
</dbReference>
<keyword evidence="13" id="KW-1185">Reference proteome</keyword>
<dbReference type="PANTHER" id="PTHR43725:SF47">
    <property type="entry name" value="UDP-GLUCOSE 4-EPIMERASE"/>
    <property type="match status" value="1"/>
</dbReference>
<evidence type="ECO:0000259" key="11">
    <source>
        <dbReference type="Pfam" id="PF01370"/>
    </source>
</evidence>
<dbReference type="InterPro" id="IPR005886">
    <property type="entry name" value="UDP_G4E"/>
</dbReference>
<keyword evidence="10" id="KW-0119">Carbohydrate metabolism</keyword>
<dbReference type="InterPro" id="IPR036291">
    <property type="entry name" value="NAD(P)-bd_dom_sf"/>
</dbReference>
<gene>
    <name evidence="12" type="primary">galE</name>
    <name evidence="12" type="ORF">GEV37_10180</name>
</gene>
<comment type="catalytic activity">
    <reaction evidence="1 10">
        <text>UDP-alpha-D-glucose = UDP-alpha-D-galactose</text>
        <dbReference type="Rhea" id="RHEA:22168"/>
        <dbReference type="ChEBI" id="CHEBI:58885"/>
        <dbReference type="ChEBI" id="CHEBI:66914"/>
        <dbReference type="EC" id="5.1.3.2"/>
    </reaction>
</comment>
<evidence type="ECO:0000256" key="5">
    <source>
        <dbReference type="ARBA" id="ARBA00013189"/>
    </source>
</evidence>
<evidence type="ECO:0000256" key="10">
    <source>
        <dbReference type="RuleBase" id="RU366046"/>
    </source>
</evidence>
<dbReference type="PANTHER" id="PTHR43725">
    <property type="entry name" value="UDP-GLUCOSE 4-EPIMERASE"/>
    <property type="match status" value="1"/>
</dbReference>
<dbReference type="GO" id="GO:0003978">
    <property type="term" value="F:UDP-glucose 4-epimerase activity"/>
    <property type="evidence" value="ECO:0007669"/>
    <property type="project" value="UniProtKB-EC"/>
</dbReference>
<comment type="pathway">
    <text evidence="3 10">Carbohydrate metabolism; galactose metabolism.</text>
</comment>
<dbReference type="SUPFAM" id="SSF51735">
    <property type="entry name" value="NAD(P)-binding Rossmann-fold domains"/>
    <property type="match status" value="1"/>
</dbReference>
<evidence type="ECO:0000256" key="8">
    <source>
        <dbReference type="ARBA" id="ARBA00023144"/>
    </source>
</evidence>
<dbReference type="EMBL" id="WHVL01000004">
    <property type="protein sequence ID" value="MCB8889480.1"/>
    <property type="molecule type" value="Genomic_DNA"/>
</dbReference>
<dbReference type="CDD" id="cd05247">
    <property type="entry name" value="UDP_G4E_1_SDR_e"/>
    <property type="match status" value="1"/>
</dbReference>
<keyword evidence="9 10" id="KW-0413">Isomerase</keyword>
<dbReference type="NCBIfam" id="NF007956">
    <property type="entry name" value="PRK10675.1"/>
    <property type="match status" value="1"/>
</dbReference>
<sequence>MILVTGGTGYIGSHVVVELLQAGQDVVVLDNLSNSCPSVIHRIEKITRRGVTFFEGDVCDRGLLTDIFGRHGVSAVIHCAGLKAVSESVRKPLEYYENNVYGTLSLCAAMQAANVKKLVFSSSATVYGEEASTPYVETMPRGVATSPYGTSKGMVEKVLEDLSASDAQWSISILRYFNPVGAHPSGLIGEAPQGIPNNLMPYIAQVAAGSLSELSIYGSDYPTEDGTCVRDYLHVVDLAQGHSKALTHLQHGVHHYNLGTGQGVSVLEMVESFMAATGVKVPYRFAPRREGDLPAFWASANKACQDLGWRAEMSLTDMMIDTWRWQQNATQDTATS</sequence>
<dbReference type="RefSeq" id="WP_227390156.1">
    <property type="nucleotide sequence ID" value="NZ_JBHSCJ010000002.1"/>
</dbReference>
<dbReference type="Gene3D" id="3.90.25.10">
    <property type="entry name" value="UDP-galactose 4-epimerase, domain 1"/>
    <property type="match status" value="1"/>
</dbReference>
<comment type="cofactor">
    <cofactor evidence="2 10">
        <name>NAD(+)</name>
        <dbReference type="ChEBI" id="CHEBI:57540"/>
    </cofactor>
</comment>
<evidence type="ECO:0000256" key="4">
    <source>
        <dbReference type="ARBA" id="ARBA00007637"/>
    </source>
</evidence>